<dbReference type="InterPro" id="IPR003675">
    <property type="entry name" value="Rce1/LyrA-like_dom"/>
</dbReference>
<feature type="transmembrane region" description="Helical" evidence="1">
    <location>
        <begin position="54"/>
        <end position="74"/>
    </location>
</feature>
<evidence type="ECO:0000313" key="3">
    <source>
        <dbReference type="EMBL" id="MDN4482502.1"/>
    </source>
</evidence>
<keyword evidence="3" id="KW-0482">Metalloprotease</keyword>
<accession>A0AB35MFE7</accession>
<keyword evidence="1" id="KW-0812">Transmembrane</keyword>
<dbReference type="Proteomes" id="UP001172756">
    <property type="component" value="Unassembled WGS sequence"/>
</dbReference>
<reference evidence="3 4" key="1">
    <citation type="submission" date="2023-06" db="EMBL/GenBank/DDBJ databases">
        <title>SYSU T0a273.</title>
        <authorList>
            <person name="Gao L."/>
            <person name="Fang B.-Z."/>
            <person name="Li W.-J."/>
        </authorList>
    </citation>
    <scope>NUCLEOTIDE SEQUENCE [LARGE SCALE GENOMIC DNA]</scope>
    <source>
        <strain evidence="3 4">SYSU T0a273</strain>
    </source>
</reference>
<evidence type="ECO:0000256" key="1">
    <source>
        <dbReference type="SAM" id="Phobius"/>
    </source>
</evidence>
<protein>
    <submittedName>
        <fullName evidence="3">CPBP family intramembrane metalloprotease</fullName>
        <ecNumber evidence="3">3.4.-.-</ecNumber>
    </submittedName>
</protein>
<gene>
    <name evidence="3" type="ORF">QQ002_02985</name>
</gene>
<dbReference type="AlphaFoldDB" id="A0AB35MFE7"/>
<evidence type="ECO:0000313" key="4">
    <source>
        <dbReference type="Proteomes" id="UP001172756"/>
    </source>
</evidence>
<feature type="transmembrane region" description="Helical" evidence="1">
    <location>
        <begin position="222"/>
        <end position="239"/>
    </location>
</feature>
<dbReference type="GO" id="GO:0004175">
    <property type="term" value="F:endopeptidase activity"/>
    <property type="evidence" value="ECO:0007669"/>
    <property type="project" value="UniProtKB-ARBA"/>
</dbReference>
<sequence length="253" mass="26706">MTTVADATPRRMTWPALIGWLVAFLLVPSFVSVIGFASQSERLFPDAQAGLKVAAVHGVGVAIVALAVTLKGWWPAVLRETRRVRAWVWIPTLSLVAVAIPMADWSRVRGAGLGVFAAVALGVLMIAVGEELMFRGVMVVFLRARMGELGVALVSSLLFGLAHVLAGPVQVVFSALLGFVLYFARRVSGGLVVPVLIHLAWDLAVFTSFMTAEPSHGSDASVALALTNVIVVIVLAALWRKAMPASSAAPTAS</sequence>
<dbReference type="EMBL" id="JAUHQB010000001">
    <property type="protein sequence ID" value="MDN4482502.1"/>
    <property type="molecule type" value="Genomic_DNA"/>
</dbReference>
<evidence type="ECO:0000259" key="2">
    <source>
        <dbReference type="Pfam" id="PF02517"/>
    </source>
</evidence>
<dbReference type="RefSeq" id="WP_301159610.1">
    <property type="nucleotide sequence ID" value="NZ_JAUHQB010000001.1"/>
</dbReference>
<comment type="caution">
    <text evidence="3">The sequence shown here is derived from an EMBL/GenBank/DDBJ whole genome shotgun (WGS) entry which is preliminary data.</text>
</comment>
<keyword evidence="1" id="KW-0472">Membrane</keyword>
<keyword evidence="3" id="KW-0645">Protease</keyword>
<keyword evidence="3" id="KW-0378">Hydrolase</keyword>
<keyword evidence="1" id="KW-1133">Transmembrane helix</keyword>
<name>A0AB35MFE7_9MICO</name>
<feature type="transmembrane region" description="Helical" evidence="1">
    <location>
        <begin position="165"/>
        <end position="184"/>
    </location>
</feature>
<feature type="transmembrane region" description="Helical" evidence="1">
    <location>
        <begin position="191"/>
        <end position="210"/>
    </location>
</feature>
<feature type="transmembrane region" description="Helical" evidence="1">
    <location>
        <begin position="12"/>
        <end position="34"/>
    </location>
</feature>
<feature type="transmembrane region" description="Helical" evidence="1">
    <location>
        <begin position="109"/>
        <end position="128"/>
    </location>
</feature>
<organism evidence="3 4">
    <name type="scientific">Demequina lignilytica</name>
    <dbReference type="NCBI Taxonomy" id="3051663"/>
    <lineage>
        <taxon>Bacteria</taxon>
        <taxon>Bacillati</taxon>
        <taxon>Actinomycetota</taxon>
        <taxon>Actinomycetes</taxon>
        <taxon>Micrococcales</taxon>
        <taxon>Demequinaceae</taxon>
        <taxon>Demequina</taxon>
    </lineage>
</organism>
<dbReference type="Pfam" id="PF02517">
    <property type="entry name" value="Rce1-like"/>
    <property type="match status" value="1"/>
</dbReference>
<dbReference type="GO" id="GO:0008237">
    <property type="term" value="F:metallopeptidase activity"/>
    <property type="evidence" value="ECO:0007669"/>
    <property type="project" value="UniProtKB-KW"/>
</dbReference>
<feature type="domain" description="CAAX prenyl protease 2/Lysostaphin resistance protein A-like" evidence="2">
    <location>
        <begin position="116"/>
        <end position="203"/>
    </location>
</feature>
<proteinExistence type="predicted"/>
<dbReference type="EC" id="3.4.-.-" evidence="3"/>
<dbReference type="GO" id="GO:0080120">
    <property type="term" value="P:CAAX-box protein maturation"/>
    <property type="evidence" value="ECO:0007669"/>
    <property type="project" value="UniProtKB-ARBA"/>
</dbReference>